<sequence length="266" mass="29756">MLTGRRPATQETQLLGEHNHPSPTKTSIKRKLSSLFLAGQYKKAGLNPPAPPCVKPDAPCTEVPPNRSNKISHKIKAFSRFLVLSFHSKKPRDISGQLAESSAFAESTGLCSVLQGKKTVHQKQGSGRRKFRLSRTSHIRHSVAVAVAELPEPPLIQQTHHTYNVSLRKLHKLERRPLVQVLLIHQTMSRTRGSLQRRGFHTSNSTRNEKSSIARKFGYSSPMIRPRVPRSLNIQKSHQDLSTKGGNPDDNVPLGLLQKEMLQCSR</sequence>
<organism evidence="2 3">
    <name type="scientific">Basidiobolus meristosporus CBS 931.73</name>
    <dbReference type="NCBI Taxonomy" id="1314790"/>
    <lineage>
        <taxon>Eukaryota</taxon>
        <taxon>Fungi</taxon>
        <taxon>Fungi incertae sedis</taxon>
        <taxon>Zoopagomycota</taxon>
        <taxon>Entomophthoromycotina</taxon>
        <taxon>Basidiobolomycetes</taxon>
        <taxon>Basidiobolales</taxon>
        <taxon>Basidiobolaceae</taxon>
        <taxon>Basidiobolus</taxon>
    </lineage>
</organism>
<evidence type="ECO:0000313" key="2">
    <source>
        <dbReference type="EMBL" id="ORY05883.1"/>
    </source>
</evidence>
<dbReference type="InParanoid" id="A0A1Y1Z6J9"/>
<reference evidence="2 3" key="1">
    <citation type="submission" date="2016-07" db="EMBL/GenBank/DDBJ databases">
        <title>Pervasive Adenine N6-methylation of Active Genes in Fungi.</title>
        <authorList>
            <consortium name="DOE Joint Genome Institute"/>
            <person name="Mondo S.J."/>
            <person name="Dannebaum R.O."/>
            <person name="Kuo R.C."/>
            <person name="Labutti K."/>
            <person name="Haridas S."/>
            <person name="Kuo A."/>
            <person name="Salamov A."/>
            <person name="Ahrendt S.R."/>
            <person name="Lipzen A."/>
            <person name="Sullivan W."/>
            <person name="Andreopoulos W.B."/>
            <person name="Clum A."/>
            <person name="Lindquist E."/>
            <person name="Daum C."/>
            <person name="Ramamoorthy G.K."/>
            <person name="Gryganskyi A."/>
            <person name="Culley D."/>
            <person name="Magnuson J.K."/>
            <person name="James T.Y."/>
            <person name="O'Malley M.A."/>
            <person name="Stajich J.E."/>
            <person name="Spatafora J.W."/>
            <person name="Visel A."/>
            <person name="Grigoriev I.V."/>
        </authorList>
    </citation>
    <scope>NUCLEOTIDE SEQUENCE [LARGE SCALE GENOMIC DNA]</scope>
    <source>
        <strain evidence="2 3">CBS 931.73</strain>
    </source>
</reference>
<accession>A0A1Y1Z6J9</accession>
<name>A0A1Y1Z6J9_9FUNG</name>
<dbReference type="EMBL" id="MCFE01000021">
    <property type="protein sequence ID" value="ORY05883.1"/>
    <property type="molecule type" value="Genomic_DNA"/>
</dbReference>
<gene>
    <name evidence="2" type="ORF">K493DRAFT_344807</name>
</gene>
<keyword evidence="3" id="KW-1185">Reference proteome</keyword>
<protein>
    <submittedName>
        <fullName evidence="2">Uncharacterized protein</fullName>
    </submittedName>
</protein>
<proteinExistence type="predicted"/>
<feature type="region of interest" description="Disordered" evidence="1">
    <location>
        <begin position="1"/>
        <end position="27"/>
    </location>
</feature>
<feature type="region of interest" description="Disordered" evidence="1">
    <location>
        <begin position="193"/>
        <end position="229"/>
    </location>
</feature>
<evidence type="ECO:0000256" key="1">
    <source>
        <dbReference type="SAM" id="MobiDB-lite"/>
    </source>
</evidence>
<evidence type="ECO:0000313" key="3">
    <source>
        <dbReference type="Proteomes" id="UP000193498"/>
    </source>
</evidence>
<dbReference type="AlphaFoldDB" id="A0A1Y1Z6J9"/>
<dbReference type="Proteomes" id="UP000193498">
    <property type="component" value="Unassembled WGS sequence"/>
</dbReference>
<comment type="caution">
    <text evidence="2">The sequence shown here is derived from an EMBL/GenBank/DDBJ whole genome shotgun (WGS) entry which is preliminary data.</text>
</comment>